<evidence type="ECO:0000256" key="3">
    <source>
        <dbReference type="ARBA" id="ARBA00022536"/>
    </source>
</evidence>
<keyword evidence="2" id="KW-0964">Secreted</keyword>
<dbReference type="Pfam" id="PF00147">
    <property type="entry name" value="Fibrinogen_C"/>
    <property type="match status" value="1"/>
</dbReference>
<dbReference type="InterPro" id="IPR036056">
    <property type="entry name" value="Fibrinogen-like_C"/>
</dbReference>
<evidence type="ECO:0000256" key="1">
    <source>
        <dbReference type="ARBA" id="ARBA00004498"/>
    </source>
</evidence>
<dbReference type="OrthoDB" id="2702399at2"/>
<dbReference type="GO" id="GO:0070492">
    <property type="term" value="F:oligosaccharide binding"/>
    <property type="evidence" value="ECO:0007669"/>
    <property type="project" value="TreeGrafter"/>
</dbReference>
<proteinExistence type="predicted"/>
<dbReference type="PROSITE" id="PS51406">
    <property type="entry name" value="FIBRINOGEN_C_2"/>
    <property type="match status" value="1"/>
</dbReference>
<dbReference type="SUPFAM" id="SSF56496">
    <property type="entry name" value="Fibrinogen C-terminal domain-like"/>
    <property type="match status" value="1"/>
</dbReference>
<dbReference type="InterPro" id="IPR014716">
    <property type="entry name" value="Fibrinogen_a/b/g_C_1"/>
</dbReference>
<protein>
    <submittedName>
        <fullName evidence="12">Fibrinogen beta/gamma subunit family protein</fullName>
    </submittedName>
</protein>
<dbReference type="SUPFAM" id="SSF49265">
    <property type="entry name" value="Fibronectin type III"/>
    <property type="match status" value="1"/>
</dbReference>
<evidence type="ECO:0000256" key="8">
    <source>
        <dbReference type="ARBA" id="ARBA00023295"/>
    </source>
</evidence>
<keyword evidence="9" id="KW-0624">Polysaccharide degradation</keyword>
<comment type="subcellular location">
    <subcellularLocation>
        <location evidence="1">Secreted</location>
        <location evidence="1">Extracellular space</location>
        <location evidence="1">Extracellular matrix</location>
    </subcellularLocation>
</comment>
<dbReference type="Gene3D" id="2.60.40.10">
    <property type="entry name" value="Immunoglobulins"/>
    <property type="match status" value="2"/>
</dbReference>
<keyword evidence="6" id="KW-0106">Calcium</keyword>
<dbReference type="Gene3D" id="3.90.215.10">
    <property type="entry name" value="Gamma Fibrinogen, chain A, domain 1"/>
    <property type="match status" value="1"/>
</dbReference>
<evidence type="ECO:0000256" key="6">
    <source>
        <dbReference type="ARBA" id="ARBA00022837"/>
    </source>
</evidence>
<organism evidence="12 13">
    <name type="scientific">Microterricola gilva</name>
    <dbReference type="NCBI Taxonomy" id="393267"/>
    <lineage>
        <taxon>Bacteria</taxon>
        <taxon>Bacillati</taxon>
        <taxon>Actinomycetota</taxon>
        <taxon>Actinomycetes</taxon>
        <taxon>Micrococcales</taxon>
        <taxon>Microbacteriaceae</taxon>
        <taxon>Microterricola</taxon>
    </lineage>
</organism>
<reference evidence="12 13" key="1">
    <citation type="submission" date="2019-02" db="EMBL/GenBank/DDBJ databases">
        <title>Sequencing the genomes of 1000 actinobacteria strains.</title>
        <authorList>
            <person name="Klenk H.-P."/>
        </authorList>
    </citation>
    <scope>NUCLEOTIDE SEQUENCE [LARGE SCALE GENOMIC DNA]</scope>
    <source>
        <strain evidence="12 13">DSM 18319</strain>
    </source>
</reference>
<dbReference type="EMBL" id="SHLC01000001">
    <property type="protein sequence ID" value="RZU63988.1"/>
    <property type="molecule type" value="Genomic_DNA"/>
</dbReference>
<keyword evidence="2" id="KW-0272">Extracellular matrix</keyword>
<name>A0A4Q8AI04_9MICO</name>
<dbReference type="Pfam" id="PF00041">
    <property type="entry name" value="fn3"/>
    <property type="match status" value="1"/>
</dbReference>
<evidence type="ECO:0000259" key="11">
    <source>
        <dbReference type="PROSITE" id="PS51406"/>
    </source>
</evidence>
<keyword evidence="4" id="KW-0479">Metal-binding</keyword>
<keyword evidence="9" id="KW-0119">Carbohydrate metabolism</keyword>
<dbReference type="Proteomes" id="UP000291483">
    <property type="component" value="Unassembled WGS sequence"/>
</dbReference>
<dbReference type="InterPro" id="IPR002181">
    <property type="entry name" value="Fibrinogen_a/b/g_C_dom"/>
</dbReference>
<keyword evidence="3" id="KW-0245">EGF-like domain</keyword>
<evidence type="ECO:0000256" key="9">
    <source>
        <dbReference type="ARBA" id="ARBA00023326"/>
    </source>
</evidence>
<evidence type="ECO:0000259" key="10">
    <source>
        <dbReference type="PROSITE" id="PS50853"/>
    </source>
</evidence>
<evidence type="ECO:0000313" key="13">
    <source>
        <dbReference type="Proteomes" id="UP000291483"/>
    </source>
</evidence>
<dbReference type="GO" id="GO:0046872">
    <property type="term" value="F:metal ion binding"/>
    <property type="evidence" value="ECO:0007669"/>
    <property type="project" value="UniProtKB-KW"/>
</dbReference>
<dbReference type="GO" id="GO:0016798">
    <property type="term" value="F:hydrolase activity, acting on glycosyl bonds"/>
    <property type="evidence" value="ECO:0007669"/>
    <property type="project" value="UniProtKB-KW"/>
</dbReference>
<dbReference type="GO" id="GO:0000272">
    <property type="term" value="P:polysaccharide catabolic process"/>
    <property type="evidence" value="ECO:0007669"/>
    <property type="project" value="UniProtKB-KW"/>
</dbReference>
<sequence length="1236" mass="128679">MNVTQHTARRDRRSWLRPMLVWAAAIAITVPLLSVVTPAETATAATALPDGLTSPTAAGSCWEAKQNYPASADGVYWVVTPTLKAPTQVYCDMTTDGGGWALVGRGREGWKNNYNGLRAANVATTPSGTGAFQTAQLAALTVDGLLNGTAVKDLADGIRLKRATNTTGTTFQEVRFKMTKRDRWVWTFRGEHPVGTYTFTGSPAAAVGSGSGGQTASFGNNTAYRRVDQSISSAQGWVGGFSFGSGVTGTNSATSYLWSNTNGLGGARPFTQVFIRPKLKIADMNFGTIPDAGAPAQTLRAMPESDAITTRWGVTGQANGIDGELNTEVAAFGQVGNTVYVGGNFQYVQRTLNATGTNKIEQKFLAAFDVNTGEFIPSFKPNLNGQVKAIIGLPDGRLAIGGDFSQVDGSTQQSVVVLNAQTGAKASGWQVQAENRNVGGTSQVRGFSIENGWLYLSGNFTHLVPASGPTASTWNGGRINVTTGAPDTNWNPNLNGTSVGVDASKTGDRAYFSGYFQQTGANVARNAVALQSTAGADQVQPVFTPHFSGGAAHGTWQLGIAEAGSNVWLGGSEHSLIQYDRTSFASKAGNITKNGGDFQAVVVNPNTNIVFGGCHCGDFAYSSAYNWPDVGTNWTQGDSINLFGAWDATTGAYLPDFNPIVQARRGFGAWAFFTDSAGNFWSGGDFAYSTRAGEVNQWSGGFARFAARDIVAPSTPSGLGGTPIGAGTTHLSWNGSTDNRSAVSYEVIRDNKVVVSTTSTSFDVPTEATPVRYFVRAVDATGNRSATTAVYLVAPPSASDLTFITSGANWKWRFDSAALPADWNTVAFNDSAWASGNSVLGLGTTGLGTDIGVGAPSPRPLSAQFRRTFTVSNPLTVVDGQISVIADDGVVVYVNGTEVGRTNLPAGTLTQNSYASAAPRSGPAAGARVVYNVPSSLLVAGTNVVAASMHANFRTTPDLSFDLRFTAKVGQPPVAPAAPVVTGSASDSTTAQLSWTQPAGSAVTEYRVSRDGNQVGVVPAPGLTFTDTGLTPETSYAYSVVAVNAFGQISTPGTANVTTPAGPVDPNVAFIANGSTWRWQYTSAALPADWNTTAFDDSAWASGAAVLGFNAPGQQTNISVGAPTPRPLSAQFRSSFTVADPGTILTAQLSVIADDGVVVYLNGTEIARANLPAGTLTQNSYATTAPTAAAAAANRIVVDVPVNLLVAGTNTIAASTHLNYRSSPTASFDLSLNGTR</sequence>
<evidence type="ECO:0000313" key="12">
    <source>
        <dbReference type="EMBL" id="RZU63988.1"/>
    </source>
</evidence>
<keyword evidence="13" id="KW-1185">Reference proteome</keyword>
<gene>
    <name evidence="12" type="ORF">EV379_0277</name>
</gene>
<dbReference type="CDD" id="cd00063">
    <property type="entry name" value="FN3"/>
    <property type="match status" value="1"/>
</dbReference>
<dbReference type="InterPro" id="IPR003961">
    <property type="entry name" value="FN3_dom"/>
</dbReference>
<evidence type="ECO:0000256" key="2">
    <source>
        <dbReference type="ARBA" id="ARBA00022530"/>
    </source>
</evidence>
<keyword evidence="8" id="KW-0326">Glycosidase</keyword>
<dbReference type="PANTHER" id="PTHR16146">
    <property type="entry name" value="INTELECTIN"/>
    <property type="match status" value="1"/>
</dbReference>
<evidence type="ECO:0000256" key="7">
    <source>
        <dbReference type="ARBA" id="ARBA00023157"/>
    </source>
</evidence>
<keyword evidence="8" id="KW-0378">Hydrolase</keyword>
<comment type="caution">
    <text evidence="12">The sequence shown here is derived from an EMBL/GenBank/DDBJ whole genome shotgun (WGS) entry which is preliminary data.</text>
</comment>
<feature type="domain" description="Fibronectin type-III" evidence="10">
    <location>
        <begin position="975"/>
        <end position="1064"/>
    </location>
</feature>
<dbReference type="AlphaFoldDB" id="A0A4Q8AI04"/>
<evidence type="ECO:0000256" key="5">
    <source>
        <dbReference type="ARBA" id="ARBA00022734"/>
    </source>
</evidence>
<dbReference type="GO" id="GO:0005615">
    <property type="term" value="C:extracellular space"/>
    <property type="evidence" value="ECO:0007669"/>
    <property type="project" value="TreeGrafter"/>
</dbReference>
<dbReference type="PROSITE" id="PS50853">
    <property type="entry name" value="FN3"/>
    <property type="match status" value="1"/>
</dbReference>
<keyword evidence="7" id="KW-1015">Disulfide bond</keyword>
<dbReference type="Gene3D" id="2.60.120.260">
    <property type="entry name" value="Galactose-binding domain-like"/>
    <property type="match status" value="2"/>
</dbReference>
<accession>A0A4Q8AI04</accession>
<dbReference type="PANTHER" id="PTHR16146:SF46">
    <property type="entry name" value="INTELECTIN-1A-RELATED"/>
    <property type="match status" value="1"/>
</dbReference>
<dbReference type="RefSeq" id="WP_130504580.1">
    <property type="nucleotide sequence ID" value="NZ_SHLC01000001.1"/>
</dbReference>
<dbReference type="InterPro" id="IPR036116">
    <property type="entry name" value="FN3_sf"/>
</dbReference>
<feature type="domain" description="Fibrinogen C-terminal" evidence="11">
    <location>
        <begin position="52"/>
        <end position="108"/>
    </location>
</feature>
<dbReference type="SMART" id="SM00060">
    <property type="entry name" value="FN3"/>
    <property type="match status" value="2"/>
</dbReference>
<evidence type="ECO:0000256" key="4">
    <source>
        <dbReference type="ARBA" id="ARBA00022723"/>
    </source>
</evidence>
<dbReference type="NCBIfam" id="NF040941">
    <property type="entry name" value="GGGWT_bact"/>
    <property type="match status" value="1"/>
</dbReference>
<dbReference type="InterPro" id="IPR013783">
    <property type="entry name" value="Ig-like_fold"/>
</dbReference>
<keyword evidence="5" id="KW-0430">Lectin</keyword>